<feature type="compositionally biased region" description="Pro residues" evidence="2">
    <location>
        <begin position="656"/>
        <end position="672"/>
    </location>
</feature>
<dbReference type="Pfam" id="PF00621">
    <property type="entry name" value="RhoGEF"/>
    <property type="match status" value="1"/>
</dbReference>
<gene>
    <name evidence="5" type="ORF">WMY93_015278</name>
</gene>
<evidence type="ECO:0000256" key="2">
    <source>
        <dbReference type="SAM" id="MobiDB-lite"/>
    </source>
</evidence>
<dbReference type="InterPro" id="IPR035899">
    <property type="entry name" value="DBL_dom_sf"/>
</dbReference>
<feature type="region of interest" description="Disordered" evidence="2">
    <location>
        <begin position="223"/>
        <end position="252"/>
    </location>
</feature>
<sequence length="778" mass="88419">MTLGFRRRICQWEQSVESLSLDLFRFKSYLSSLQGLELPNPKNPLSAASRASKCMLGKLGLFNVSTLHALVCSRDQATLRRHSRAPIGQTRERRALIGRSIRKRRSFKTSMKTTENQNNVDQAVTTPQVQEEQHEELTLLLSRTSSHLDYGFAVIGQVDAEGRSHIYISQVDPSGLSANQGLRVGDRVVSVNGACVSRLDLDLIPSVFSHRTLLLSLRRRLASRDPASANQEPDRDSWTPQSDEPMTTSCQQSSDRVNSLYQIFPECPAADRDVPKNPYEQKEAELHTRSPSHTSCSSSLSSCSPAHLSVCQRIRKVVEELLETEKSYVKDLSLLFELYLTPLQHQTFLSKHEMEALFGSLPAMLDFQRVFLQSSREDRLVSGSEPPGDARRKLLFSLGGSFLYYADHFKLYSGFCSNHLKVQKVLHRAKTDAAFKHFLDTRNPTNQHSASLESFLIKPVQRVLKYPLLLRELVSLTEERTPERIHLTEALRSMEKVASHINEMQKIYEEFGSAFERLTAENGAPYGQVTELSMGDFLLHSSLIWLNPSPSLGRMRKEPLLTLFVFKQALILLYKDPKVKKRLVSRSDLDPFRFRWLIPASAAHIRNHDIADREFELVHLRSESEGRPETVFQLSSSDVESKSLVLETLRCLLKDPPLPPAPPLPPDNPTWPPSSLTTFSSLDDHLHDDHLHPHGDADDEDQTDQLEAQLQRLHFSDQSERRDDGVGRGLKQWRRSLVELGGLLDRDYSVQSLTSIINEDCFYNSIRRRKARPCLDLV</sequence>
<dbReference type="PROSITE" id="PS50010">
    <property type="entry name" value="DH_2"/>
    <property type="match status" value="1"/>
</dbReference>
<dbReference type="Pfam" id="PF23014">
    <property type="entry name" value="PH_Tiam1"/>
    <property type="match status" value="1"/>
</dbReference>
<dbReference type="Gene3D" id="2.30.42.10">
    <property type="match status" value="1"/>
</dbReference>
<feature type="compositionally biased region" description="Basic and acidic residues" evidence="2">
    <location>
        <begin position="682"/>
        <end position="696"/>
    </location>
</feature>
<feature type="domain" description="PDZ" evidence="4">
    <location>
        <begin position="138"/>
        <end position="193"/>
    </location>
</feature>
<dbReference type="GO" id="GO:0005085">
    <property type="term" value="F:guanyl-nucleotide exchange factor activity"/>
    <property type="evidence" value="ECO:0007669"/>
    <property type="project" value="InterPro"/>
</dbReference>
<proteinExistence type="predicted"/>
<reference evidence="6" key="1">
    <citation type="submission" date="2024-04" db="EMBL/GenBank/DDBJ databases">
        <title>Salinicola lusitanus LLJ914,a marine bacterium isolated from the Okinawa Trough.</title>
        <authorList>
            <person name="Li J."/>
        </authorList>
    </citation>
    <scope>NUCLEOTIDE SEQUENCE [LARGE SCALE GENOMIC DNA]</scope>
</reference>
<dbReference type="PROSITE" id="PS00741">
    <property type="entry name" value="DH_1"/>
    <property type="match status" value="1"/>
</dbReference>
<evidence type="ECO:0000256" key="1">
    <source>
        <dbReference type="ARBA" id="ARBA00022737"/>
    </source>
</evidence>
<dbReference type="InterPro" id="IPR040655">
    <property type="entry name" value="TIAM1_CC-Ex"/>
</dbReference>
<dbReference type="Gene3D" id="6.10.140.680">
    <property type="match status" value="1"/>
</dbReference>
<dbReference type="PROSITE" id="PS50106">
    <property type="entry name" value="PDZ"/>
    <property type="match status" value="1"/>
</dbReference>
<dbReference type="Gene3D" id="1.20.900.10">
    <property type="entry name" value="Dbl homology (DH) domain"/>
    <property type="match status" value="1"/>
</dbReference>
<organism evidence="5 6">
    <name type="scientific">Mugilogobius chulae</name>
    <name type="common">yellowstripe goby</name>
    <dbReference type="NCBI Taxonomy" id="88201"/>
    <lineage>
        <taxon>Eukaryota</taxon>
        <taxon>Metazoa</taxon>
        <taxon>Chordata</taxon>
        <taxon>Craniata</taxon>
        <taxon>Vertebrata</taxon>
        <taxon>Euteleostomi</taxon>
        <taxon>Actinopterygii</taxon>
        <taxon>Neopterygii</taxon>
        <taxon>Teleostei</taxon>
        <taxon>Neoteleostei</taxon>
        <taxon>Acanthomorphata</taxon>
        <taxon>Gobiaria</taxon>
        <taxon>Gobiiformes</taxon>
        <taxon>Gobioidei</taxon>
        <taxon>Gobiidae</taxon>
        <taxon>Gobionellinae</taxon>
        <taxon>Mugilogobius</taxon>
    </lineage>
</organism>
<dbReference type="InterPro" id="IPR043537">
    <property type="entry name" value="Tiam1/Tiam2/Sif"/>
</dbReference>
<dbReference type="SUPFAM" id="SSF50729">
    <property type="entry name" value="PH domain-like"/>
    <property type="match status" value="1"/>
</dbReference>
<feature type="compositionally biased region" description="Polar residues" evidence="2">
    <location>
        <begin position="238"/>
        <end position="252"/>
    </location>
</feature>
<dbReference type="SMART" id="SM00325">
    <property type="entry name" value="RhoGEF"/>
    <property type="match status" value="1"/>
</dbReference>
<feature type="domain" description="DH" evidence="3">
    <location>
        <begin position="313"/>
        <end position="504"/>
    </location>
</feature>
<dbReference type="InterPro" id="IPR001331">
    <property type="entry name" value="GDS_CDC24_CS"/>
</dbReference>
<keyword evidence="1" id="KW-0677">Repeat</keyword>
<dbReference type="InterPro" id="IPR036034">
    <property type="entry name" value="PDZ_sf"/>
</dbReference>
<dbReference type="CDD" id="cd00136">
    <property type="entry name" value="PDZ_canonical"/>
    <property type="match status" value="1"/>
</dbReference>
<dbReference type="EMBL" id="JBBPFD010000011">
    <property type="protein sequence ID" value="KAK7906666.1"/>
    <property type="molecule type" value="Genomic_DNA"/>
</dbReference>
<accession>A0AAW0P0N6</accession>
<evidence type="ECO:0000313" key="6">
    <source>
        <dbReference type="Proteomes" id="UP001460270"/>
    </source>
</evidence>
<dbReference type="Pfam" id="PF00595">
    <property type="entry name" value="PDZ"/>
    <property type="match status" value="1"/>
</dbReference>
<evidence type="ECO:0000259" key="3">
    <source>
        <dbReference type="PROSITE" id="PS50010"/>
    </source>
</evidence>
<dbReference type="Pfam" id="PF18385">
    <property type="entry name" value="Tiam_CC_Ex"/>
    <property type="match status" value="1"/>
</dbReference>
<dbReference type="GO" id="GO:0007264">
    <property type="term" value="P:small GTPase-mediated signal transduction"/>
    <property type="evidence" value="ECO:0007669"/>
    <property type="project" value="InterPro"/>
</dbReference>
<keyword evidence="6" id="KW-1185">Reference proteome</keyword>
<dbReference type="PANTHER" id="PTHR46001">
    <property type="entry name" value="TIAM (MAMMALIAN TUMOR INVASION AND METASTASIS FACTOR) HOMOLOG"/>
    <property type="match status" value="1"/>
</dbReference>
<dbReference type="SUPFAM" id="SSF48065">
    <property type="entry name" value="DBL homology domain (DH-domain)"/>
    <property type="match status" value="1"/>
</dbReference>
<dbReference type="SMART" id="SM00228">
    <property type="entry name" value="PDZ"/>
    <property type="match status" value="1"/>
</dbReference>
<evidence type="ECO:0000259" key="4">
    <source>
        <dbReference type="PROSITE" id="PS50106"/>
    </source>
</evidence>
<dbReference type="Proteomes" id="UP001460270">
    <property type="component" value="Unassembled WGS sequence"/>
</dbReference>
<dbReference type="InterPro" id="IPR000219">
    <property type="entry name" value="DH_dom"/>
</dbReference>
<name>A0AAW0P0N6_9GOBI</name>
<dbReference type="SUPFAM" id="SSF50156">
    <property type="entry name" value="PDZ domain-like"/>
    <property type="match status" value="1"/>
</dbReference>
<comment type="caution">
    <text evidence="5">The sequence shown here is derived from an EMBL/GenBank/DDBJ whole genome shotgun (WGS) entry which is preliminary data.</text>
</comment>
<evidence type="ECO:0000313" key="5">
    <source>
        <dbReference type="EMBL" id="KAK7906666.1"/>
    </source>
</evidence>
<dbReference type="AlphaFoldDB" id="A0AAW0P0N6"/>
<dbReference type="CDD" id="cd00160">
    <property type="entry name" value="RhoGEF"/>
    <property type="match status" value="1"/>
</dbReference>
<feature type="region of interest" description="Disordered" evidence="2">
    <location>
        <begin position="656"/>
        <end position="701"/>
    </location>
</feature>
<dbReference type="PANTHER" id="PTHR46001:SF5">
    <property type="entry name" value="RHO GUANINE NUCLEOTIDE EXCHANGE FACTOR TIAM2"/>
    <property type="match status" value="1"/>
</dbReference>
<dbReference type="InterPro" id="IPR011993">
    <property type="entry name" value="PH-like_dom_sf"/>
</dbReference>
<dbReference type="InterPro" id="IPR001478">
    <property type="entry name" value="PDZ"/>
</dbReference>
<protein>
    <submittedName>
        <fullName evidence="5">Uncharacterized protein</fullName>
    </submittedName>
</protein>
<dbReference type="InterPro" id="IPR055230">
    <property type="entry name" value="PH_Tiam1/2"/>
</dbReference>
<dbReference type="Gene3D" id="2.30.29.30">
    <property type="entry name" value="Pleckstrin-homology domain (PH domain)/Phosphotyrosine-binding domain (PTB)"/>
    <property type="match status" value="1"/>
</dbReference>